<dbReference type="SMART" id="SM00651">
    <property type="entry name" value="Sm"/>
    <property type="match status" value="1"/>
</dbReference>
<dbReference type="AlphaFoldDB" id="A0A9P0D4X8"/>
<dbReference type="PANTHER" id="PTHR21415">
    <property type="entry name" value="U7 SNRNA-ASSOCIATED SM-LIKE PROTEIN LSM11"/>
    <property type="match status" value="1"/>
</dbReference>
<dbReference type="EMBL" id="OV651816">
    <property type="protein sequence ID" value="CAH1110312.1"/>
    <property type="molecule type" value="Genomic_DNA"/>
</dbReference>
<dbReference type="PANTHER" id="PTHR21415:SF1">
    <property type="entry name" value="U7 SNRNA-ASSOCIATED SM-LIKE PROTEIN LSM11"/>
    <property type="match status" value="1"/>
</dbReference>
<protein>
    <recommendedName>
        <fullName evidence="2">Sm domain-containing protein</fullName>
    </recommendedName>
</protein>
<dbReference type="Proteomes" id="UP001153636">
    <property type="component" value="Chromosome 4"/>
</dbReference>
<evidence type="ECO:0000313" key="3">
    <source>
        <dbReference type="EMBL" id="CAH1110312.1"/>
    </source>
</evidence>
<reference evidence="3" key="1">
    <citation type="submission" date="2022-01" db="EMBL/GenBank/DDBJ databases">
        <authorList>
            <person name="King R."/>
        </authorList>
    </citation>
    <scope>NUCLEOTIDE SEQUENCE</scope>
</reference>
<proteinExistence type="predicted"/>
<dbReference type="InterPro" id="IPR039267">
    <property type="entry name" value="Lsm11"/>
</dbReference>
<evidence type="ECO:0000259" key="2">
    <source>
        <dbReference type="SMART" id="SM00651"/>
    </source>
</evidence>
<dbReference type="OrthoDB" id="8196042at2759"/>
<feature type="region of interest" description="Disordered" evidence="1">
    <location>
        <begin position="1"/>
        <end position="23"/>
    </location>
</feature>
<evidence type="ECO:0000256" key="1">
    <source>
        <dbReference type="SAM" id="MobiDB-lite"/>
    </source>
</evidence>
<sequence>MADDEVAKQDESENNSEKEEYNSKLDFFSDEFDPLLALNTPGTSAPIPDAKRYDNLAAFKSAMDREQNPEKFQKRKQMVAEALTPVVRRWLPHQMPIPTQRKKRSTRNIFVKMANTVGPLSLLKRCVEGKLRIKVYTRNEEKTRGYCLAYVVAFDKHFNMALEDVTEVWTRRKKKKIPALDSAESVKKFKFQRQFKLPEIKVTPHQTQKKLEVCTRHLDQVMLRGEHVALVIVVNQDKTDVKEDQIKDVKEENVKQ</sequence>
<gene>
    <name evidence="3" type="ORF">PSYICH_LOCUS10208</name>
</gene>
<dbReference type="GO" id="GO:0006398">
    <property type="term" value="P:mRNA 3'-end processing by stem-loop binding and cleavage"/>
    <property type="evidence" value="ECO:0007669"/>
    <property type="project" value="TreeGrafter"/>
</dbReference>
<feature type="domain" description="Sm" evidence="2">
    <location>
        <begin position="121"/>
        <end position="233"/>
    </location>
</feature>
<organism evidence="3 4">
    <name type="scientific">Psylliodes chrysocephalus</name>
    <dbReference type="NCBI Taxonomy" id="3402493"/>
    <lineage>
        <taxon>Eukaryota</taxon>
        <taxon>Metazoa</taxon>
        <taxon>Ecdysozoa</taxon>
        <taxon>Arthropoda</taxon>
        <taxon>Hexapoda</taxon>
        <taxon>Insecta</taxon>
        <taxon>Pterygota</taxon>
        <taxon>Neoptera</taxon>
        <taxon>Endopterygota</taxon>
        <taxon>Coleoptera</taxon>
        <taxon>Polyphaga</taxon>
        <taxon>Cucujiformia</taxon>
        <taxon>Chrysomeloidea</taxon>
        <taxon>Chrysomelidae</taxon>
        <taxon>Galerucinae</taxon>
        <taxon>Alticini</taxon>
        <taxon>Psylliodes</taxon>
    </lineage>
</organism>
<dbReference type="Gene3D" id="2.30.30.100">
    <property type="match status" value="1"/>
</dbReference>
<dbReference type="Pfam" id="PF01423">
    <property type="entry name" value="LSM"/>
    <property type="match status" value="1"/>
</dbReference>
<accession>A0A9P0D4X8</accession>
<dbReference type="SUPFAM" id="SSF50182">
    <property type="entry name" value="Sm-like ribonucleoproteins"/>
    <property type="match status" value="1"/>
</dbReference>
<dbReference type="GO" id="GO:0071209">
    <property type="term" value="F:U7 snRNA binding"/>
    <property type="evidence" value="ECO:0007669"/>
    <property type="project" value="InterPro"/>
</dbReference>
<keyword evidence="4" id="KW-1185">Reference proteome</keyword>
<name>A0A9P0D4X8_9CUCU</name>
<dbReference type="GO" id="GO:0005683">
    <property type="term" value="C:U7 snRNP"/>
    <property type="evidence" value="ECO:0007669"/>
    <property type="project" value="TreeGrafter"/>
</dbReference>
<evidence type="ECO:0000313" key="4">
    <source>
        <dbReference type="Proteomes" id="UP001153636"/>
    </source>
</evidence>
<dbReference type="InterPro" id="IPR001163">
    <property type="entry name" value="Sm_dom_euk/arc"/>
</dbReference>
<dbReference type="InterPro" id="IPR010920">
    <property type="entry name" value="LSM_dom_sf"/>
</dbReference>